<reference evidence="4 5" key="2">
    <citation type="submission" date="2016-10" db="EMBL/GenBank/DDBJ databases">
        <authorList>
            <person name="Varghese N."/>
            <person name="Submissions S."/>
        </authorList>
    </citation>
    <scope>NUCLEOTIDE SEQUENCE [LARGE SCALE GENOMIC DNA]</scope>
    <source>
        <strain evidence="4">KHGC19</strain>
        <strain evidence="2 5">WCP15</strain>
    </source>
</reference>
<dbReference type="EMBL" id="FOGP01000002">
    <property type="protein sequence ID" value="SER42230.1"/>
    <property type="molecule type" value="Genomic_DNA"/>
</dbReference>
<reference evidence="3" key="1">
    <citation type="submission" date="2016-10" db="EMBL/GenBank/DDBJ databases">
        <authorList>
            <person name="de Groot N.N."/>
        </authorList>
    </citation>
    <scope>NUCLEOTIDE SEQUENCE [LARGE SCALE GENOMIC DNA]</scope>
    <source>
        <strain evidence="3">KHGC19</strain>
    </source>
</reference>
<organism evidence="3 4">
    <name type="scientific">Parafannyhessea umbonata</name>
    <dbReference type="NCBI Taxonomy" id="604330"/>
    <lineage>
        <taxon>Bacteria</taxon>
        <taxon>Bacillati</taxon>
        <taxon>Actinomycetota</taxon>
        <taxon>Coriobacteriia</taxon>
        <taxon>Coriobacteriales</taxon>
        <taxon>Atopobiaceae</taxon>
        <taxon>Parafannyhessea</taxon>
    </lineage>
</organism>
<evidence type="ECO:0000313" key="4">
    <source>
        <dbReference type="Proteomes" id="UP000199128"/>
    </source>
</evidence>
<protein>
    <submittedName>
        <fullName evidence="3">Uncharacterized protein</fullName>
    </submittedName>
</protein>
<evidence type="ECO:0000313" key="2">
    <source>
        <dbReference type="EMBL" id="SEH41952.1"/>
    </source>
</evidence>
<keyword evidence="1" id="KW-1133">Transmembrane helix</keyword>
<gene>
    <name evidence="3" type="ORF">SAMN05216446_0766</name>
    <name evidence="2" type="ORF">SAMN05216447_10253</name>
</gene>
<dbReference type="Proteomes" id="UP000199128">
    <property type="component" value="Unassembled WGS sequence"/>
</dbReference>
<keyword evidence="1" id="KW-0812">Transmembrane</keyword>
<accession>A0A1H9P213</accession>
<sequence length="42" mass="4547">MPAPHSVSKRATRAPWLYRAALLVLALWLASGLAFVVAAFSH</sequence>
<dbReference type="AlphaFoldDB" id="A0A1H9P213"/>
<feature type="transmembrane region" description="Helical" evidence="1">
    <location>
        <begin position="20"/>
        <end position="40"/>
    </location>
</feature>
<keyword evidence="1" id="KW-0472">Membrane</keyword>
<evidence type="ECO:0000313" key="5">
    <source>
        <dbReference type="Proteomes" id="UP000199135"/>
    </source>
</evidence>
<evidence type="ECO:0000256" key="1">
    <source>
        <dbReference type="SAM" id="Phobius"/>
    </source>
</evidence>
<name>A0A1H9P213_9ACTN</name>
<dbReference type="Proteomes" id="UP000199135">
    <property type="component" value="Unassembled WGS sequence"/>
</dbReference>
<evidence type="ECO:0000313" key="3">
    <source>
        <dbReference type="EMBL" id="SER42230.1"/>
    </source>
</evidence>
<keyword evidence="5" id="KW-1185">Reference proteome</keyword>
<dbReference type="RefSeq" id="WP_255375258.1">
    <property type="nucleotide sequence ID" value="NZ_FNWT01000002.1"/>
</dbReference>
<dbReference type="EMBL" id="FNWT01000002">
    <property type="protein sequence ID" value="SEH41952.1"/>
    <property type="molecule type" value="Genomic_DNA"/>
</dbReference>
<proteinExistence type="predicted"/>